<evidence type="ECO:0000256" key="1">
    <source>
        <dbReference type="ARBA" id="ARBA00010088"/>
    </source>
</evidence>
<evidence type="ECO:0000256" key="2">
    <source>
        <dbReference type="ARBA" id="ARBA00022801"/>
    </source>
</evidence>
<dbReference type="EMBL" id="LWDD02000478">
    <property type="protein sequence ID" value="KAE8260265.1"/>
    <property type="molecule type" value="Genomic_DNA"/>
</dbReference>
<accession>A0A177UZ98</accession>
<dbReference type="InterPro" id="IPR013595">
    <property type="entry name" value="Pept_S33_TAP-like_C"/>
</dbReference>
<dbReference type="Pfam" id="PF00561">
    <property type="entry name" value="Abhydrolase_1"/>
    <property type="match status" value="1"/>
</dbReference>
<organism evidence="5 6">
    <name type="scientific">Tilletia caries</name>
    <name type="common">wheat bunt fungus</name>
    <dbReference type="NCBI Taxonomy" id="13290"/>
    <lineage>
        <taxon>Eukaryota</taxon>
        <taxon>Fungi</taxon>
        <taxon>Dikarya</taxon>
        <taxon>Basidiomycota</taxon>
        <taxon>Ustilaginomycotina</taxon>
        <taxon>Exobasidiomycetes</taxon>
        <taxon>Tilletiales</taxon>
        <taxon>Tilletiaceae</taxon>
        <taxon>Tilletia</taxon>
    </lineage>
</organism>
<feature type="domain" description="AB hydrolase-1" evidence="3">
    <location>
        <begin position="123"/>
        <end position="316"/>
    </location>
</feature>
<protein>
    <recommendedName>
        <fullName evidence="7">AB hydrolase-1 domain-containing protein</fullName>
    </recommendedName>
</protein>
<dbReference type="InterPro" id="IPR029058">
    <property type="entry name" value="AB_hydrolase_fold"/>
</dbReference>
<dbReference type="Proteomes" id="UP000077671">
    <property type="component" value="Unassembled WGS sequence"/>
</dbReference>
<dbReference type="InterPro" id="IPR051601">
    <property type="entry name" value="Serine_prot/Carboxylest_S33"/>
</dbReference>
<reference evidence="5" key="2">
    <citation type="journal article" date="2019" name="IMA Fungus">
        <title>Genome sequencing and comparison of five Tilletia species to identify candidate genes for the detection of regulated species infecting wheat.</title>
        <authorList>
            <person name="Nguyen H.D.T."/>
            <person name="Sultana T."/>
            <person name="Kesanakurti P."/>
            <person name="Hambleton S."/>
        </authorList>
    </citation>
    <scope>NUCLEOTIDE SEQUENCE</scope>
    <source>
        <strain evidence="5">DAOMC 238032</strain>
    </source>
</reference>
<dbReference type="SUPFAM" id="SSF53474">
    <property type="entry name" value="alpha/beta-Hydrolases"/>
    <property type="match status" value="1"/>
</dbReference>
<proteinExistence type="inferred from homology"/>
<reference evidence="5" key="1">
    <citation type="submission" date="2016-04" db="EMBL/GenBank/DDBJ databases">
        <authorList>
            <person name="Nguyen H.D."/>
            <person name="Kesanakurti P."/>
            <person name="Cullis J."/>
            <person name="Levesque C.A."/>
            <person name="Hambleton S."/>
        </authorList>
    </citation>
    <scope>NUCLEOTIDE SEQUENCE</scope>
    <source>
        <strain evidence="5">DAOMC 238032</strain>
    </source>
</reference>
<name>A0A177UZ98_9BASI</name>
<dbReference type="PANTHER" id="PTHR43248:SF25">
    <property type="entry name" value="AB HYDROLASE-1 DOMAIN-CONTAINING PROTEIN-RELATED"/>
    <property type="match status" value="1"/>
</dbReference>
<evidence type="ECO:0000259" key="4">
    <source>
        <dbReference type="Pfam" id="PF08386"/>
    </source>
</evidence>
<dbReference type="Pfam" id="PF08386">
    <property type="entry name" value="Abhydrolase_4"/>
    <property type="match status" value="1"/>
</dbReference>
<evidence type="ECO:0000259" key="3">
    <source>
        <dbReference type="Pfam" id="PF00561"/>
    </source>
</evidence>
<feature type="domain" description="Peptidase S33 tripeptidyl aminopeptidase-like C-terminal" evidence="4">
    <location>
        <begin position="490"/>
        <end position="582"/>
    </location>
</feature>
<sequence length="627" mass="68691">MGASFFLTVTRALALAVVCLLVSLSQVQGFRLHSRGTHQQKRGPLADFAATFPHPSSATYPPVPRTARAPLAPWKPCPGHEHEGFQCSYVRVPKDYFDKSKGHAYIAVNKYPATARGKDFRGAIFLNPGGPGGSGIDTSYELADIFSKVVKGRYHIIGFDPRGIGATRPLVDCFGSTRAFQLFKAGTALERAFDVAPDTFSSEGRQILLRQWTETQALRHKEMEMCNKTMGEELRYMGTGTVVRDISYMNFEGGLGEGHPINFIGYSYGTVLGAYLVNMLPASSIGHIVIDGVASAPGWTSVPPDRWLSSGWLTDTEKAYDWLIKACSEAGPSKCAIAREQGEDPQKITDRLMAFFDELYHQPLPVPYGPRPGVLTSGVARAMLYRSTEAPSSLWPTTAFYFADAMAGNGTQLYYLATKPFSTDPKEKIQEELSRAAVSCGDAPPYEDPKQGNWPKPSPELLVDLTLDNFKKHSPHFAASVFTIEPDGGCEWHPASGRTPDRFTGPWNSTLNLPMLVISNTADPITPRSSGEEIDRLMGKSSRLLIVNQPGHCSVAGTSTCSWLALRDYFLLDQLPTEGKMCELDEGMFGPSAKLSVEKEEAEDELLTLARAASQQWTKTRLASFSS</sequence>
<dbReference type="AlphaFoldDB" id="A0A177UZ98"/>
<comment type="similarity">
    <text evidence="1">Belongs to the peptidase S33 family.</text>
</comment>
<evidence type="ECO:0000313" key="5">
    <source>
        <dbReference type="EMBL" id="KAE8260265.1"/>
    </source>
</evidence>
<dbReference type="Gene3D" id="3.40.50.1820">
    <property type="entry name" value="alpha/beta hydrolase"/>
    <property type="match status" value="1"/>
</dbReference>
<dbReference type="GO" id="GO:0016787">
    <property type="term" value="F:hydrolase activity"/>
    <property type="evidence" value="ECO:0007669"/>
    <property type="project" value="UniProtKB-KW"/>
</dbReference>
<comment type="caution">
    <text evidence="5">The sequence shown here is derived from an EMBL/GenBank/DDBJ whole genome shotgun (WGS) entry which is preliminary data.</text>
</comment>
<evidence type="ECO:0008006" key="7">
    <source>
        <dbReference type="Google" id="ProtNLM"/>
    </source>
</evidence>
<dbReference type="InterPro" id="IPR000073">
    <property type="entry name" value="AB_hydrolase_1"/>
</dbReference>
<dbReference type="PANTHER" id="PTHR43248">
    <property type="entry name" value="2-SUCCINYL-6-HYDROXY-2,4-CYCLOHEXADIENE-1-CARBOXYLATE SYNTHASE"/>
    <property type="match status" value="1"/>
</dbReference>
<gene>
    <name evidence="5" type="ORF">A4X03_0g3863</name>
</gene>
<keyword evidence="2" id="KW-0378">Hydrolase</keyword>
<evidence type="ECO:0000313" key="6">
    <source>
        <dbReference type="Proteomes" id="UP000077671"/>
    </source>
</evidence>